<evidence type="ECO:0008006" key="5">
    <source>
        <dbReference type="Google" id="ProtNLM"/>
    </source>
</evidence>
<feature type="region of interest" description="Disordered" evidence="1">
    <location>
        <begin position="27"/>
        <end position="66"/>
    </location>
</feature>
<feature type="signal peptide" evidence="2">
    <location>
        <begin position="1"/>
        <end position="20"/>
    </location>
</feature>
<dbReference type="Proteomes" id="UP000886998">
    <property type="component" value="Unassembled WGS sequence"/>
</dbReference>
<feature type="compositionally biased region" description="Basic residues" evidence="1">
    <location>
        <begin position="88"/>
        <end position="97"/>
    </location>
</feature>
<proteinExistence type="predicted"/>
<accession>A0A8X6WP28</accession>
<dbReference type="AlphaFoldDB" id="A0A8X6WP28"/>
<protein>
    <recommendedName>
        <fullName evidence="5">Secreted protein</fullName>
    </recommendedName>
</protein>
<evidence type="ECO:0000313" key="3">
    <source>
        <dbReference type="EMBL" id="GFY37211.1"/>
    </source>
</evidence>
<evidence type="ECO:0000313" key="4">
    <source>
        <dbReference type="Proteomes" id="UP000886998"/>
    </source>
</evidence>
<dbReference type="OrthoDB" id="10453025at2759"/>
<keyword evidence="2" id="KW-0732">Signal</keyword>
<reference evidence="3" key="1">
    <citation type="submission" date="2020-08" db="EMBL/GenBank/DDBJ databases">
        <title>Multicomponent nature underlies the extraordinary mechanical properties of spider dragline silk.</title>
        <authorList>
            <person name="Kono N."/>
            <person name="Nakamura H."/>
            <person name="Mori M."/>
            <person name="Yoshida Y."/>
            <person name="Ohtoshi R."/>
            <person name="Malay A.D."/>
            <person name="Moran D.A.P."/>
            <person name="Tomita M."/>
            <person name="Numata K."/>
            <person name="Arakawa K."/>
        </authorList>
    </citation>
    <scope>NUCLEOTIDE SEQUENCE</scope>
</reference>
<keyword evidence="4" id="KW-1185">Reference proteome</keyword>
<evidence type="ECO:0000256" key="2">
    <source>
        <dbReference type="SAM" id="SignalP"/>
    </source>
</evidence>
<feature type="compositionally biased region" description="Low complexity" evidence="1">
    <location>
        <begin position="28"/>
        <end position="42"/>
    </location>
</feature>
<feature type="chain" id="PRO_5036467216" description="Secreted protein" evidence="2">
    <location>
        <begin position="21"/>
        <end position="110"/>
    </location>
</feature>
<sequence>MAGCFLWLIYLFLLQDLTLSLPLNDPNSQSRLQQQSLSSAQLIDKNEPEQKVIHRRMKRQKGNWSTKGVSYSFCELFNCSPEAIGSPKKSKKCKKGHKYDMRSKKCRKTF</sequence>
<feature type="region of interest" description="Disordered" evidence="1">
    <location>
        <begin position="82"/>
        <end position="110"/>
    </location>
</feature>
<name>A0A8X6WP28_9ARAC</name>
<dbReference type="EMBL" id="BMAV01000181">
    <property type="protein sequence ID" value="GFY37211.1"/>
    <property type="molecule type" value="Genomic_DNA"/>
</dbReference>
<comment type="caution">
    <text evidence="3">The sequence shown here is derived from an EMBL/GenBank/DDBJ whole genome shotgun (WGS) entry which is preliminary data.</text>
</comment>
<organism evidence="3 4">
    <name type="scientific">Trichonephila inaurata madagascariensis</name>
    <dbReference type="NCBI Taxonomy" id="2747483"/>
    <lineage>
        <taxon>Eukaryota</taxon>
        <taxon>Metazoa</taxon>
        <taxon>Ecdysozoa</taxon>
        <taxon>Arthropoda</taxon>
        <taxon>Chelicerata</taxon>
        <taxon>Arachnida</taxon>
        <taxon>Araneae</taxon>
        <taxon>Araneomorphae</taxon>
        <taxon>Entelegynae</taxon>
        <taxon>Araneoidea</taxon>
        <taxon>Nephilidae</taxon>
        <taxon>Trichonephila</taxon>
        <taxon>Trichonephila inaurata</taxon>
    </lineage>
</organism>
<evidence type="ECO:0000256" key="1">
    <source>
        <dbReference type="SAM" id="MobiDB-lite"/>
    </source>
</evidence>
<gene>
    <name evidence="3" type="ORF">TNIN_271081</name>
</gene>